<dbReference type="InterPro" id="IPR050537">
    <property type="entry name" value="2-oxoacid_dehydrogenase"/>
</dbReference>
<dbReference type="InterPro" id="IPR003016">
    <property type="entry name" value="2-oxoA_DH_lipoyl-BS"/>
</dbReference>
<dbReference type="Pfam" id="PF00364">
    <property type="entry name" value="Biotin_lipoyl"/>
    <property type="match status" value="1"/>
</dbReference>
<evidence type="ECO:0000313" key="7">
    <source>
        <dbReference type="Proteomes" id="UP001497392"/>
    </source>
</evidence>
<accession>A0ABP1FJB7</accession>
<comment type="caution">
    <text evidence="6">The sequence shown here is derived from an EMBL/GenBank/DDBJ whole genome shotgun (WGS) entry which is preliminary data.</text>
</comment>
<feature type="region of interest" description="Disordered" evidence="4">
    <location>
        <begin position="152"/>
        <end position="299"/>
    </location>
</feature>
<keyword evidence="3" id="KW-0809">Transit peptide</keyword>
<dbReference type="CDD" id="cd06849">
    <property type="entry name" value="lipoyl_domain"/>
    <property type="match status" value="1"/>
</dbReference>
<evidence type="ECO:0000259" key="5">
    <source>
        <dbReference type="PROSITE" id="PS50968"/>
    </source>
</evidence>
<dbReference type="Gene3D" id="2.40.50.100">
    <property type="match status" value="1"/>
</dbReference>
<keyword evidence="2" id="KW-0450">Lipoyl</keyword>
<sequence length="315" mass="33604">MHGFRGRFRQLLRASLQQRLLAGSSHSTCQCPNALGLRTDAVQQLDRTVRRGLPGLQNLPFGLRGLQCSRPSLESVKVEVASFGESITEGSIAGILKKPGEGVKADEVLFQIETDKVTIDVRAPQSGTVEEILVKEDETVTVGQVLAKIAAGEAPSQPAGQGSKDPKQEDAAAGAAPADSTAVDTESQKDSDAAAEAAKEPVSQEEADKDAESATTQPQGRMPGIRFPNRRTPDGKRVSMLSIEEQQRYLGEGQPKEEQAQAAPQSASPSTEDQKSTVVTAGPWYAGKERGTKLSQSRVLSEREMEMIELGGALD</sequence>
<dbReference type="InterPro" id="IPR000089">
    <property type="entry name" value="Biotin_lipoyl"/>
</dbReference>
<keyword evidence="7" id="KW-1185">Reference proteome</keyword>
<proteinExistence type="inferred from homology"/>
<dbReference type="SUPFAM" id="SSF51230">
    <property type="entry name" value="Single hybrid motif"/>
    <property type="match status" value="1"/>
</dbReference>
<evidence type="ECO:0000256" key="3">
    <source>
        <dbReference type="ARBA" id="ARBA00022946"/>
    </source>
</evidence>
<evidence type="ECO:0000256" key="2">
    <source>
        <dbReference type="ARBA" id="ARBA00022823"/>
    </source>
</evidence>
<feature type="compositionally biased region" description="Low complexity" evidence="4">
    <location>
        <begin position="260"/>
        <end position="270"/>
    </location>
</feature>
<reference evidence="6 7" key="1">
    <citation type="submission" date="2024-06" db="EMBL/GenBank/DDBJ databases">
        <authorList>
            <person name="Kraege A."/>
            <person name="Thomma B."/>
        </authorList>
    </citation>
    <scope>NUCLEOTIDE SEQUENCE [LARGE SCALE GENOMIC DNA]</scope>
</reference>
<dbReference type="Proteomes" id="UP001497392">
    <property type="component" value="Unassembled WGS sequence"/>
</dbReference>
<evidence type="ECO:0000256" key="1">
    <source>
        <dbReference type="ARBA" id="ARBA00007317"/>
    </source>
</evidence>
<comment type="similarity">
    <text evidence="1">Belongs to the 2-oxoacid dehydrogenase family.</text>
</comment>
<feature type="domain" description="Lipoyl-binding" evidence="5">
    <location>
        <begin position="75"/>
        <end position="150"/>
    </location>
</feature>
<organism evidence="6 7">
    <name type="scientific">Coccomyxa viridis</name>
    <dbReference type="NCBI Taxonomy" id="1274662"/>
    <lineage>
        <taxon>Eukaryota</taxon>
        <taxon>Viridiplantae</taxon>
        <taxon>Chlorophyta</taxon>
        <taxon>core chlorophytes</taxon>
        <taxon>Trebouxiophyceae</taxon>
        <taxon>Trebouxiophyceae incertae sedis</taxon>
        <taxon>Coccomyxaceae</taxon>
        <taxon>Coccomyxa</taxon>
    </lineage>
</organism>
<protein>
    <submittedName>
        <fullName evidence="6">G731 protein</fullName>
    </submittedName>
</protein>
<dbReference type="PANTHER" id="PTHR43416:SF5">
    <property type="entry name" value="DIHYDROLIPOYLLYSINE-RESIDUE SUCCINYLTRANSFERASE COMPONENT OF 2-OXOGLUTARATE DEHYDROGENASE COMPLEX, MITOCHONDRIAL"/>
    <property type="match status" value="1"/>
</dbReference>
<dbReference type="InterPro" id="IPR011053">
    <property type="entry name" value="Single_hybrid_motif"/>
</dbReference>
<name>A0ABP1FJB7_9CHLO</name>
<dbReference type="PANTHER" id="PTHR43416">
    <property type="entry name" value="DIHYDROLIPOYLLYSINE-RESIDUE SUCCINYLTRANSFERASE COMPONENT OF 2-OXOGLUTARATE DEHYDROGENASE COMPLEX, MITOCHONDRIAL-RELATED"/>
    <property type="match status" value="1"/>
</dbReference>
<dbReference type="EMBL" id="CAXHTA020000001">
    <property type="protein sequence ID" value="CAL5218976.1"/>
    <property type="molecule type" value="Genomic_DNA"/>
</dbReference>
<dbReference type="PROSITE" id="PS00189">
    <property type="entry name" value="LIPOYL"/>
    <property type="match status" value="1"/>
</dbReference>
<gene>
    <name evidence="6" type="primary">g731</name>
    <name evidence="6" type="ORF">VP750_LOCUS635</name>
</gene>
<dbReference type="PROSITE" id="PS50968">
    <property type="entry name" value="BIOTINYL_LIPOYL"/>
    <property type="match status" value="1"/>
</dbReference>
<feature type="compositionally biased region" description="Low complexity" evidence="4">
    <location>
        <begin position="171"/>
        <end position="184"/>
    </location>
</feature>
<evidence type="ECO:0000313" key="6">
    <source>
        <dbReference type="EMBL" id="CAL5218976.1"/>
    </source>
</evidence>
<evidence type="ECO:0000256" key="4">
    <source>
        <dbReference type="SAM" id="MobiDB-lite"/>
    </source>
</evidence>